<dbReference type="Pfam" id="PF07589">
    <property type="entry name" value="PEP-CTERM"/>
    <property type="match status" value="1"/>
</dbReference>
<feature type="region of interest" description="Disordered" evidence="1">
    <location>
        <begin position="40"/>
        <end position="81"/>
    </location>
</feature>
<organism evidence="4 5">
    <name type="scientific">Microcystis aeruginosa NIES-2519</name>
    <dbReference type="NCBI Taxonomy" id="2303981"/>
    <lineage>
        <taxon>Bacteria</taxon>
        <taxon>Bacillati</taxon>
        <taxon>Cyanobacteriota</taxon>
        <taxon>Cyanophyceae</taxon>
        <taxon>Oscillatoriophycideae</taxon>
        <taxon>Chroococcales</taxon>
        <taxon>Microcystaceae</taxon>
        <taxon>Microcystis</taxon>
    </lineage>
</organism>
<dbReference type="AlphaFoldDB" id="A0A5A5R0I4"/>
<dbReference type="Proteomes" id="UP000323569">
    <property type="component" value="Unassembled WGS sequence"/>
</dbReference>
<protein>
    <recommendedName>
        <fullName evidence="3">Ice-binding protein C-terminal domain-containing protein</fullName>
    </recommendedName>
</protein>
<reference evidence="4 5" key="1">
    <citation type="submission" date="2018-09" db="EMBL/GenBank/DDBJ databases">
        <title>Evolutionary history of phycoerythrin pigmentation in the water bloom-forming cyanobacterium Microcystis aeruginosa.</title>
        <authorList>
            <person name="Tanabe Y."/>
            <person name="Tanabe Y."/>
            <person name="Yamaguchi H."/>
        </authorList>
    </citation>
    <scope>NUCLEOTIDE SEQUENCE [LARGE SCALE GENOMIC DNA]</scope>
    <source>
        <strain evidence="4 5">NIES-2519</strain>
    </source>
</reference>
<evidence type="ECO:0000256" key="1">
    <source>
        <dbReference type="SAM" id="MobiDB-lite"/>
    </source>
</evidence>
<feature type="compositionally biased region" description="Basic and acidic residues" evidence="1">
    <location>
        <begin position="54"/>
        <end position="63"/>
    </location>
</feature>
<keyword evidence="2" id="KW-0732">Signal</keyword>
<evidence type="ECO:0000313" key="4">
    <source>
        <dbReference type="EMBL" id="GCA68973.1"/>
    </source>
</evidence>
<sequence>MKITHKLLFSSWLLLGVTVAPSQVLAGPFVPQGPFVQPAPGPGIPWPKNVPGKEYSDRLDKDTQGPPVSDPEQNIYWDGNGGRQDAFDYSGSRAGDTVTAREVDALANHGDALFWDVIANRAALLFSTGSTVVPANPLFVGNIAYNQLGIHEKSVLFESIGGGTGFWATPPQIDQEGVNDLDGLEVWGPDPAAPNLSPDGADADMYSLLGDPLINGIRTSVWYYNPITQISNSYITAGQIATAISPFIPPTYTGDIANILDLDGLMVFDQGSVGQWDQGDAILFSLMPIDLVGQDPNNPSILDGVITPNVNGGDIDGGEIWSWRFGQAAQFLFHGGHLWDTAFNVRQATGAVNENIDALEAVAVPEPSTFLSLLTLGTLGAASTLKRKLKSSKTSEN</sequence>
<comment type="caution">
    <text evidence="4">The sequence shown here is derived from an EMBL/GenBank/DDBJ whole genome shotgun (WGS) entry which is preliminary data.</text>
</comment>
<evidence type="ECO:0000256" key="2">
    <source>
        <dbReference type="SAM" id="SignalP"/>
    </source>
</evidence>
<proteinExistence type="predicted"/>
<evidence type="ECO:0000259" key="3">
    <source>
        <dbReference type="Pfam" id="PF07589"/>
    </source>
</evidence>
<feature type="chain" id="PRO_5023123597" description="Ice-binding protein C-terminal domain-containing protein" evidence="2">
    <location>
        <begin position="27"/>
        <end position="397"/>
    </location>
</feature>
<dbReference type="RefSeq" id="WP_008201129.1">
    <property type="nucleotide sequence ID" value="NZ_BHVO01000004.1"/>
</dbReference>
<feature type="signal peptide" evidence="2">
    <location>
        <begin position="1"/>
        <end position="26"/>
    </location>
</feature>
<accession>A0A5A5R0I4</accession>
<name>A0A5A5R0I4_MICAE</name>
<dbReference type="InterPro" id="IPR013424">
    <property type="entry name" value="Ice-binding_C"/>
</dbReference>
<evidence type="ECO:0000313" key="5">
    <source>
        <dbReference type="Proteomes" id="UP000323569"/>
    </source>
</evidence>
<gene>
    <name evidence="4" type="ORF">MiYa_00495</name>
</gene>
<dbReference type="EMBL" id="BHVO01000004">
    <property type="protein sequence ID" value="GCA68973.1"/>
    <property type="molecule type" value="Genomic_DNA"/>
</dbReference>
<dbReference type="NCBIfam" id="TIGR02595">
    <property type="entry name" value="PEP_CTERM"/>
    <property type="match status" value="1"/>
</dbReference>
<feature type="domain" description="Ice-binding protein C-terminal" evidence="3">
    <location>
        <begin position="363"/>
        <end position="383"/>
    </location>
</feature>